<accession>A0ABR5F0X5</accession>
<comment type="caution">
    <text evidence="1">The sequence shown here is derived from an EMBL/GenBank/DDBJ whole genome shotgun (WGS) entry which is preliminary data.</text>
</comment>
<protein>
    <recommendedName>
        <fullName evidence="3">AAA domain-containing protein</fullName>
    </recommendedName>
</protein>
<organism evidence="1 2">
    <name type="scientific">Protofrankia coriariae</name>
    <dbReference type="NCBI Taxonomy" id="1562887"/>
    <lineage>
        <taxon>Bacteria</taxon>
        <taxon>Bacillati</taxon>
        <taxon>Actinomycetota</taxon>
        <taxon>Actinomycetes</taxon>
        <taxon>Frankiales</taxon>
        <taxon>Frankiaceae</taxon>
        <taxon>Protofrankia</taxon>
    </lineage>
</organism>
<proteinExistence type="predicted"/>
<dbReference type="Proteomes" id="UP000035425">
    <property type="component" value="Unassembled WGS sequence"/>
</dbReference>
<evidence type="ECO:0000313" key="1">
    <source>
        <dbReference type="EMBL" id="KLL10364.1"/>
    </source>
</evidence>
<evidence type="ECO:0000313" key="2">
    <source>
        <dbReference type="Proteomes" id="UP000035425"/>
    </source>
</evidence>
<keyword evidence="2" id="KW-1185">Reference proteome</keyword>
<evidence type="ECO:0008006" key="3">
    <source>
        <dbReference type="Google" id="ProtNLM"/>
    </source>
</evidence>
<dbReference type="RefSeq" id="WP_047224278.1">
    <property type="nucleotide sequence ID" value="NZ_JWIO01000034.1"/>
</dbReference>
<gene>
    <name evidence="1" type="ORF">FrCorBMG51_18335</name>
</gene>
<reference evidence="1 2" key="1">
    <citation type="submission" date="2014-12" db="EMBL/GenBank/DDBJ databases">
        <title>Frankia sp. BMG5.1 draft genome.</title>
        <authorList>
            <person name="Gtari M."/>
            <person name="Ghodhbane-Gtari F."/>
            <person name="Nouioui I."/>
            <person name="Ktari A."/>
            <person name="Hezbri K."/>
            <person name="Mimouni W."/>
            <person name="Sbissi I."/>
            <person name="Ayari A."/>
            <person name="Yamanaka T."/>
            <person name="Normand P."/>
            <person name="Tisa L.S."/>
            <person name="Boudabous A."/>
        </authorList>
    </citation>
    <scope>NUCLEOTIDE SEQUENCE [LARGE SCALE GENOMIC DNA]</scope>
    <source>
        <strain evidence="1 2">BMG5.1</strain>
    </source>
</reference>
<sequence length="138" mass="14678">MIPAAPRLPAAPGLIDQEGYFVVHAPRQTGKTTTPHALANELTAAGRYAALHFSCELGEAVGDDYGAAQLGILGEIRRRAELALPAELRPPVWPRASEADLLAAALTAWARTCPRPLVLFFIDTVTSPAGRTITVLRA</sequence>
<name>A0ABR5F0X5_9ACTN</name>
<dbReference type="EMBL" id="JWIO01000034">
    <property type="protein sequence ID" value="KLL10364.1"/>
    <property type="molecule type" value="Genomic_DNA"/>
</dbReference>